<evidence type="ECO:0000313" key="7">
    <source>
        <dbReference type="EMBL" id="CEK52550.1"/>
    </source>
</evidence>
<organism evidence="7">
    <name type="scientific">Arion vulgaris</name>
    <dbReference type="NCBI Taxonomy" id="1028688"/>
    <lineage>
        <taxon>Eukaryota</taxon>
        <taxon>Metazoa</taxon>
        <taxon>Spiralia</taxon>
        <taxon>Lophotrochozoa</taxon>
        <taxon>Mollusca</taxon>
        <taxon>Gastropoda</taxon>
        <taxon>Heterobranchia</taxon>
        <taxon>Euthyneura</taxon>
        <taxon>Panpulmonata</taxon>
        <taxon>Eupulmonata</taxon>
        <taxon>Stylommatophora</taxon>
        <taxon>Helicina</taxon>
        <taxon>Arionoidea</taxon>
        <taxon>Arionidae</taxon>
        <taxon>Arion</taxon>
    </lineage>
</organism>
<evidence type="ECO:0000256" key="4">
    <source>
        <dbReference type="ARBA" id="ARBA00035290"/>
    </source>
</evidence>
<evidence type="ECO:0000256" key="2">
    <source>
        <dbReference type="ARBA" id="ARBA00022980"/>
    </source>
</evidence>
<dbReference type="EMBL" id="HACG01005686">
    <property type="protein sequence ID" value="CEK52551.1"/>
    <property type="molecule type" value="Transcribed_RNA"/>
</dbReference>
<dbReference type="EMBL" id="HACG01005685">
    <property type="protein sequence ID" value="CEK52550.1"/>
    <property type="molecule type" value="Transcribed_RNA"/>
</dbReference>
<sequence>MLRFKHRMRPRKITVVAAGSPEERLKRLRQLVTGLIRYERVEPTYSQADEARQYAERLLYLAIKNGDSHQPTMELANFWLLEKDLVHKLFKVLVPRYKNYKTCYTDLHKLAITYPGYGSHNGLLELRGNPWPPVIAKQRDTKQLLSNVLLSAARRDYYNNKQKSQSTSSVSKNEFSSSVDPQQEDDNSAHNKQG</sequence>
<comment type="similarity">
    <text evidence="1">Belongs to the bacterial ribosomal protein bL17 family.</text>
</comment>
<evidence type="ECO:0000256" key="6">
    <source>
        <dbReference type="SAM" id="MobiDB-lite"/>
    </source>
</evidence>
<dbReference type="InterPro" id="IPR036373">
    <property type="entry name" value="Ribosomal_bL17_sf"/>
</dbReference>
<dbReference type="AlphaFoldDB" id="A0A0B6YAR0"/>
<feature type="region of interest" description="Disordered" evidence="6">
    <location>
        <begin position="159"/>
        <end position="194"/>
    </location>
</feature>
<dbReference type="GO" id="GO:0003735">
    <property type="term" value="F:structural constituent of ribosome"/>
    <property type="evidence" value="ECO:0007669"/>
    <property type="project" value="InterPro"/>
</dbReference>
<feature type="compositionally biased region" description="Low complexity" evidence="6">
    <location>
        <begin position="159"/>
        <end position="178"/>
    </location>
</feature>
<proteinExistence type="inferred from homology"/>
<dbReference type="SUPFAM" id="SSF64263">
    <property type="entry name" value="Prokaryotic ribosomal protein L17"/>
    <property type="match status" value="1"/>
</dbReference>
<dbReference type="PANTHER" id="PTHR14413">
    <property type="entry name" value="RIBOSOMAL PROTEIN L17"/>
    <property type="match status" value="1"/>
</dbReference>
<evidence type="ECO:0000313" key="8">
    <source>
        <dbReference type="EMBL" id="CEK52551.1"/>
    </source>
</evidence>
<protein>
    <recommendedName>
        <fullName evidence="4">Large ribosomal subunit protein bL17m</fullName>
    </recommendedName>
    <alternativeName>
        <fullName evidence="5">39S ribosomal protein L17, mitochondrial</fullName>
    </alternativeName>
</protein>
<reference evidence="7" key="1">
    <citation type="submission" date="2014-12" db="EMBL/GenBank/DDBJ databases">
        <title>Insight into the proteome of Arion vulgaris.</title>
        <authorList>
            <person name="Aradska J."/>
            <person name="Bulat T."/>
            <person name="Smidak R."/>
            <person name="Sarate P."/>
            <person name="Gangsoo J."/>
            <person name="Sialana F."/>
            <person name="Bilban M."/>
            <person name="Lubec G."/>
        </authorList>
    </citation>
    <scope>NUCLEOTIDE SEQUENCE</scope>
    <source>
        <tissue evidence="7">Skin</tissue>
    </source>
</reference>
<gene>
    <name evidence="7" type="primary">ORF17196</name>
    <name evidence="8" type="synonym">ORF17197</name>
</gene>
<dbReference type="GO" id="GO:0006412">
    <property type="term" value="P:translation"/>
    <property type="evidence" value="ECO:0007669"/>
    <property type="project" value="InterPro"/>
</dbReference>
<dbReference type="Pfam" id="PF01196">
    <property type="entry name" value="Ribosomal_L17"/>
    <property type="match status" value="1"/>
</dbReference>
<dbReference type="InterPro" id="IPR000456">
    <property type="entry name" value="Ribosomal_bL17"/>
</dbReference>
<name>A0A0B6YAR0_9EUPU</name>
<accession>A0A0B6YAR0</accession>
<evidence type="ECO:0000256" key="1">
    <source>
        <dbReference type="ARBA" id="ARBA00008777"/>
    </source>
</evidence>
<dbReference type="PANTHER" id="PTHR14413:SF16">
    <property type="entry name" value="LARGE RIBOSOMAL SUBUNIT PROTEIN BL17M"/>
    <property type="match status" value="1"/>
</dbReference>
<evidence type="ECO:0000256" key="5">
    <source>
        <dbReference type="ARBA" id="ARBA00035413"/>
    </source>
</evidence>
<dbReference type="GO" id="GO:0005762">
    <property type="term" value="C:mitochondrial large ribosomal subunit"/>
    <property type="evidence" value="ECO:0007669"/>
    <property type="project" value="TreeGrafter"/>
</dbReference>
<keyword evidence="2" id="KW-0689">Ribosomal protein</keyword>
<keyword evidence="3" id="KW-0687">Ribonucleoprotein</keyword>
<evidence type="ECO:0000256" key="3">
    <source>
        <dbReference type="ARBA" id="ARBA00023274"/>
    </source>
</evidence>
<dbReference type="FunFam" id="3.90.1030.10:FF:000009">
    <property type="entry name" value="39S ribosomal protein L17, mitochondrial"/>
    <property type="match status" value="1"/>
</dbReference>
<dbReference type="Gene3D" id="3.90.1030.10">
    <property type="entry name" value="Ribosomal protein L17"/>
    <property type="match status" value="1"/>
</dbReference>